<evidence type="ECO:0000313" key="2">
    <source>
        <dbReference type="EMBL" id="PIS55596.1"/>
    </source>
</evidence>
<dbReference type="VEuPathDB" id="FungiDB:CJI97_002362"/>
<dbReference type="EMBL" id="PEKT02000004">
    <property type="protein sequence ID" value="PIS55596.1"/>
    <property type="molecule type" value="Genomic_DNA"/>
</dbReference>
<name>A0A2H0ZY67_CANAR</name>
<feature type="region of interest" description="Disordered" evidence="1">
    <location>
        <begin position="528"/>
        <end position="548"/>
    </location>
</feature>
<dbReference type="STRING" id="498019.A0A2H0ZY67"/>
<dbReference type="VEuPathDB" id="FungiDB:CJJ07_000004"/>
<dbReference type="AlphaFoldDB" id="A0A2H0ZY67"/>
<organism evidence="2">
    <name type="scientific">Candidozyma auris</name>
    <name type="common">Yeast</name>
    <name type="synonym">Candida auris</name>
    <dbReference type="NCBI Taxonomy" id="498019"/>
    <lineage>
        <taxon>Eukaryota</taxon>
        <taxon>Fungi</taxon>
        <taxon>Dikarya</taxon>
        <taxon>Ascomycota</taxon>
        <taxon>Saccharomycotina</taxon>
        <taxon>Pichiomycetes</taxon>
        <taxon>Metschnikowiaceae</taxon>
        <taxon>Candidozyma</taxon>
    </lineage>
</organism>
<dbReference type="VEuPathDB" id="FungiDB:CJJ09_001776"/>
<reference evidence="2" key="2">
    <citation type="submission" date="2017-11" db="EMBL/GenBank/DDBJ databases">
        <title>Candida auris genome assembly and annotation.</title>
        <authorList>
            <person name="Munoz J.F."/>
            <person name="Gade L.G."/>
            <person name="Chow N.A."/>
            <person name="Litvintseva A.P."/>
            <person name="Loparev V.N."/>
            <person name="Cuomo C.A."/>
        </authorList>
    </citation>
    <scope>NUCLEOTIDE SEQUENCE</scope>
    <source>
        <strain evidence="2">B8441</strain>
    </source>
</reference>
<gene>
    <name evidence="2" type="ORF">B9J08_001700</name>
    <name evidence="3" type="ORF">CA7LBN_001501</name>
</gene>
<feature type="compositionally biased region" description="Polar residues" evidence="1">
    <location>
        <begin position="565"/>
        <end position="578"/>
    </location>
</feature>
<feature type="compositionally biased region" description="Polar residues" evidence="1">
    <location>
        <begin position="342"/>
        <end position="351"/>
    </location>
</feature>
<feature type="compositionally biased region" description="Polar residues" evidence="1">
    <location>
        <begin position="598"/>
        <end position="615"/>
    </location>
</feature>
<dbReference type="EMBL" id="CP076749">
    <property type="protein sequence ID" value="QWW22754.1"/>
    <property type="molecule type" value="Genomic_DNA"/>
</dbReference>
<feature type="region of interest" description="Disordered" evidence="1">
    <location>
        <begin position="342"/>
        <end position="385"/>
    </location>
</feature>
<evidence type="ECO:0000313" key="3">
    <source>
        <dbReference type="EMBL" id="QWW22754.1"/>
    </source>
</evidence>
<dbReference type="OMA" id="LICENCH"/>
<dbReference type="Proteomes" id="UP000825438">
    <property type="component" value="Chromosome I"/>
</dbReference>
<dbReference type="VEuPathDB" id="FungiDB:CJI96_0000164"/>
<reference evidence="3" key="3">
    <citation type="submission" date="2021-06" db="EMBL/GenBank/DDBJ databases">
        <title>Candida auris outbreak in lebanese hospital.</title>
        <authorList>
            <person name="Finianos M."/>
        </authorList>
    </citation>
    <scope>NUCLEOTIDE SEQUENCE</scope>
    <source>
        <strain evidence="3">CA7LBN</strain>
    </source>
</reference>
<evidence type="ECO:0000256" key="1">
    <source>
        <dbReference type="SAM" id="MobiDB-lite"/>
    </source>
</evidence>
<feature type="compositionally biased region" description="Basic and acidic residues" evidence="1">
    <location>
        <begin position="373"/>
        <end position="383"/>
    </location>
</feature>
<feature type="region of interest" description="Disordered" evidence="1">
    <location>
        <begin position="562"/>
        <end position="615"/>
    </location>
</feature>
<accession>A0A2H0ZY67</accession>
<dbReference type="VEuPathDB" id="FungiDB:B9J08_001700"/>
<proteinExistence type="predicted"/>
<sequence length="676" mass="76465">MDALAGQELRCTECISNDIAVIRKSVIANEAKNNQMRDQIDEVFELCRIIQKAGPSAVIDKKEESSTSPRRDLPQDSNMYTIKHLAFHLQKLAILNAKLKQRDMDHYRKILEKKISLLESKVEKAQQNLTSRRDLLDQKQAFIESSHRELSTMYNERILRYQSEDARRVSRQASILQYDHYKVIRQVAFQKFDAWSAHKTNPNGPPIKLDFYGQSIIPLESFLSHNNKLIAINIFLENMIRFQILLKQILNENGSSIDLPFVSHLERQLPDEGFYAQVQEKINFLLHESDNSEHADQPEEVLNGVDDEKERHDVQNTDKIVVKDNVIQVPLSFKTANFQRRASTKSNSLESPVSADQVRPEMFSATPEPSIPDSKHPGSEKTKNSAIQGKKMVIVPHKILTKPFTKLTLKEYLKFISIVAKIIINFEMLSRQTVDKVPRTKRKKPTSNLLMSTYGQSRAETDPVRETEAAPQSFYDFGKILSKFAEMDGYFKLEIDSFAYAPSKAQPASSIIKEASSRSTIPSSAPLMEAQEPSHHASNASLRSSESRSRLREFYSNFIDKNSRKSQNSRPSRTSLDNQVYGAVSDGFSDTDEDESKASTVDSDTPFKTGSSYSTHTEPLDIKEVINAVHNQVANGKGGGRGNGEGGDEAVKIATKNIMKKTQSQLSDWDVVSRLF</sequence>
<reference evidence="2" key="1">
    <citation type="journal article" date="2017" name="Clin. Infect. Dis.">
        <title>Simultaneous emergence of multidrug-resistant Candida auris on 3 continents confirmed by whole-genome sequencing and epidemiological analyses.</title>
        <authorList>
            <person name="Lockhart S.R."/>
            <person name="Etienne K.A."/>
            <person name="Vallabhaneni S."/>
            <person name="Farooqi J."/>
            <person name="Chowdhary A."/>
            <person name="Govender N.P."/>
            <person name="Colombo A.L."/>
            <person name="Calvo B."/>
            <person name="Cuomo C.A."/>
            <person name="Desjardins C.A."/>
            <person name="Berkow E.L."/>
            <person name="Castanheira M."/>
            <person name="Magobo R.E."/>
            <person name="Jabeen K."/>
            <person name="Asghar R.J."/>
            <person name="Meis J.F."/>
            <person name="Jackson B."/>
            <person name="Chiller T."/>
            <person name="Litvintseva A.P."/>
        </authorList>
    </citation>
    <scope>NUCLEOTIDE SEQUENCE [LARGE SCALE GENOMIC DNA]</scope>
    <source>
        <strain evidence="2">B8441</strain>
    </source>
</reference>
<protein>
    <submittedName>
        <fullName evidence="2">Uncharacterized protein</fullName>
    </submittedName>
</protein>